<proteinExistence type="predicted"/>
<evidence type="ECO:0000256" key="1">
    <source>
        <dbReference type="SAM" id="Coils"/>
    </source>
</evidence>
<dbReference type="EMBL" id="DXDU01000052">
    <property type="protein sequence ID" value="HIY26163.1"/>
    <property type="molecule type" value="Genomic_DNA"/>
</dbReference>
<feature type="coiled-coil region" evidence="1">
    <location>
        <begin position="35"/>
        <end position="62"/>
    </location>
</feature>
<evidence type="ECO:0000313" key="3">
    <source>
        <dbReference type="Proteomes" id="UP000823915"/>
    </source>
</evidence>
<reference evidence="2" key="2">
    <citation type="submission" date="2021-04" db="EMBL/GenBank/DDBJ databases">
        <authorList>
            <person name="Gilroy R."/>
        </authorList>
    </citation>
    <scope>NUCLEOTIDE SEQUENCE</scope>
    <source>
        <strain evidence="2">1282</strain>
    </source>
</reference>
<accession>A0A9D1YFA4</accession>
<comment type="caution">
    <text evidence="2">The sequence shown here is derived from an EMBL/GenBank/DDBJ whole genome shotgun (WGS) entry which is preliminary data.</text>
</comment>
<evidence type="ECO:0000313" key="2">
    <source>
        <dbReference type="EMBL" id="HIY26163.1"/>
    </source>
</evidence>
<sequence>MKNTPPLDLPMDVESFLADHLQGWAYQHAVAHPEYERLKREAKNLRERVELLLGDEADLMEQYCCAHASQEACFDLCYYLQGFRDCLRLYKTLEL</sequence>
<dbReference type="Proteomes" id="UP000823915">
    <property type="component" value="Unassembled WGS sequence"/>
</dbReference>
<keyword evidence="1" id="KW-0175">Coiled coil</keyword>
<organism evidence="2 3">
    <name type="scientific">Candidatus Acutalibacter pullistercoris</name>
    <dbReference type="NCBI Taxonomy" id="2838418"/>
    <lineage>
        <taxon>Bacteria</taxon>
        <taxon>Bacillati</taxon>
        <taxon>Bacillota</taxon>
        <taxon>Clostridia</taxon>
        <taxon>Eubacteriales</taxon>
        <taxon>Acutalibacteraceae</taxon>
        <taxon>Acutalibacter</taxon>
    </lineage>
</organism>
<dbReference type="AlphaFoldDB" id="A0A9D1YFA4"/>
<protein>
    <submittedName>
        <fullName evidence="2">Uncharacterized protein</fullName>
    </submittedName>
</protein>
<reference evidence="2" key="1">
    <citation type="journal article" date="2021" name="PeerJ">
        <title>Extensive microbial diversity within the chicken gut microbiome revealed by metagenomics and culture.</title>
        <authorList>
            <person name="Gilroy R."/>
            <person name="Ravi A."/>
            <person name="Getino M."/>
            <person name="Pursley I."/>
            <person name="Horton D.L."/>
            <person name="Alikhan N.F."/>
            <person name="Baker D."/>
            <person name="Gharbi K."/>
            <person name="Hall N."/>
            <person name="Watson M."/>
            <person name="Adriaenssens E.M."/>
            <person name="Foster-Nyarko E."/>
            <person name="Jarju S."/>
            <person name="Secka A."/>
            <person name="Antonio M."/>
            <person name="Oren A."/>
            <person name="Chaudhuri R.R."/>
            <person name="La Ragione R."/>
            <person name="Hildebrand F."/>
            <person name="Pallen M.J."/>
        </authorList>
    </citation>
    <scope>NUCLEOTIDE SEQUENCE</scope>
    <source>
        <strain evidence="2">1282</strain>
    </source>
</reference>
<name>A0A9D1YFA4_9FIRM</name>
<gene>
    <name evidence="2" type="ORF">H9838_03210</name>
</gene>